<comment type="similarity">
    <text evidence="2">Belongs to the synaptophysin/synaptobrevin family.</text>
</comment>
<evidence type="ECO:0000256" key="5">
    <source>
        <dbReference type="ARBA" id="ARBA00023136"/>
    </source>
</evidence>
<proteinExistence type="inferred from homology"/>
<dbReference type="PRINTS" id="PR00220">
    <property type="entry name" value="SYNAPTOPHYSN"/>
</dbReference>
<accession>A0A8C5WCE0</accession>
<evidence type="ECO:0000313" key="11">
    <source>
        <dbReference type="Ensembl" id="ENSLLEP00000027769.1"/>
    </source>
</evidence>
<evidence type="ECO:0000256" key="9">
    <source>
        <dbReference type="SAM" id="Phobius"/>
    </source>
</evidence>
<comment type="subcellular location">
    <subcellularLocation>
        <location evidence="1">Membrane</location>
        <topology evidence="1">Multi-pass membrane protein</topology>
    </subcellularLocation>
</comment>
<keyword evidence="6" id="KW-0325">Glycoprotein</keyword>
<evidence type="ECO:0000259" key="10">
    <source>
        <dbReference type="PROSITE" id="PS51225"/>
    </source>
</evidence>
<organism evidence="11 12">
    <name type="scientific">Leptobrachium leishanense</name>
    <name type="common">Leishan spiny toad</name>
    <dbReference type="NCBI Taxonomy" id="445787"/>
    <lineage>
        <taxon>Eukaryota</taxon>
        <taxon>Metazoa</taxon>
        <taxon>Chordata</taxon>
        <taxon>Craniata</taxon>
        <taxon>Vertebrata</taxon>
        <taxon>Euteleostomi</taxon>
        <taxon>Amphibia</taxon>
        <taxon>Batrachia</taxon>
        <taxon>Anura</taxon>
        <taxon>Pelobatoidea</taxon>
        <taxon>Megophryidae</taxon>
        <taxon>Leptobrachium</taxon>
    </lineage>
</organism>
<gene>
    <name evidence="11" type="primary">SYNPR</name>
</gene>
<feature type="compositionally biased region" description="Polar residues" evidence="8">
    <location>
        <begin position="292"/>
        <end position="311"/>
    </location>
</feature>
<dbReference type="Proteomes" id="UP000694569">
    <property type="component" value="Unplaced"/>
</dbReference>
<feature type="transmembrane region" description="Helical" evidence="9">
    <location>
        <begin position="145"/>
        <end position="166"/>
    </location>
</feature>
<feature type="transmembrane region" description="Helical" evidence="9">
    <location>
        <begin position="206"/>
        <end position="228"/>
    </location>
</feature>
<reference evidence="11" key="1">
    <citation type="submission" date="2025-08" db="UniProtKB">
        <authorList>
            <consortium name="Ensembl"/>
        </authorList>
    </citation>
    <scope>IDENTIFICATION</scope>
</reference>
<feature type="transmembrane region" description="Helical" evidence="9">
    <location>
        <begin position="111"/>
        <end position="133"/>
    </location>
</feature>
<evidence type="ECO:0000256" key="2">
    <source>
        <dbReference type="ARBA" id="ARBA00006476"/>
    </source>
</evidence>
<dbReference type="InterPro" id="IPR008253">
    <property type="entry name" value="Marvel"/>
</dbReference>
<evidence type="ECO:0000256" key="4">
    <source>
        <dbReference type="ARBA" id="ARBA00022989"/>
    </source>
</evidence>
<feature type="compositionally biased region" description="Polar residues" evidence="8">
    <location>
        <begin position="273"/>
        <end position="284"/>
    </location>
</feature>
<evidence type="ECO:0000313" key="12">
    <source>
        <dbReference type="Proteomes" id="UP000694569"/>
    </source>
</evidence>
<dbReference type="Ensembl" id="ENSLLET00000028855.1">
    <property type="protein sequence ID" value="ENSLLEP00000027769.1"/>
    <property type="gene ID" value="ENSLLEG00000017624.1"/>
</dbReference>
<evidence type="ECO:0000256" key="8">
    <source>
        <dbReference type="SAM" id="MobiDB-lite"/>
    </source>
</evidence>
<evidence type="ECO:0000256" key="1">
    <source>
        <dbReference type="ARBA" id="ARBA00004141"/>
    </source>
</evidence>
<reference evidence="11" key="2">
    <citation type="submission" date="2025-09" db="UniProtKB">
        <authorList>
            <consortium name="Ensembl"/>
        </authorList>
    </citation>
    <scope>IDENTIFICATION</scope>
</reference>
<feature type="region of interest" description="Disordered" evidence="8">
    <location>
        <begin position="239"/>
        <end position="311"/>
    </location>
</feature>
<evidence type="ECO:0000256" key="7">
    <source>
        <dbReference type="PROSITE-ProRule" id="PRU00581"/>
    </source>
</evidence>
<dbReference type="PANTHER" id="PTHR10306">
    <property type="entry name" value="SYNAPTOPHYSIN"/>
    <property type="match status" value="1"/>
</dbReference>
<keyword evidence="12" id="KW-1185">Reference proteome</keyword>
<name>A0A8C5WCE0_9ANUR</name>
<keyword evidence="3 7" id="KW-0812">Transmembrane</keyword>
<feature type="domain" description="MARVEL" evidence="10">
    <location>
        <begin position="25"/>
        <end position="232"/>
    </location>
</feature>
<dbReference type="PANTHER" id="PTHR10306:SF16">
    <property type="entry name" value="SYNAPTOPORIN"/>
    <property type="match status" value="1"/>
</dbReference>
<keyword evidence="5 7" id="KW-0472">Membrane</keyword>
<dbReference type="AlphaFoldDB" id="A0A8C5WCE0"/>
<dbReference type="GeneTree" id="ENSGT01030000234637"/>
<dbReference type="OrthoDB" id="10006326at2759"/>
<dbReference type="PROSITE" id="PS51225">
    <property type="entry name" value="MARVEL"/>
    <property type="match status" value="1"/>
</dbReference>
<protein>
    <submittedName>
        <fullName evidence="11">Synaptoporin</fullName>
    </submittedName>
</protein>
<dbReference type="GO" id="GO:0030672">
    <property type="term" value="C:synaptic vesicle membrane"/>
    <property type="evidence" value="ECO:0007669"/>
    <property type="project" value="TreeGrafter"/>
</dbReference>
<sequence>FFPFVSGNISDGVYFVAGPERRTNPKHRIGPFREKKESLFAIFAFATCGGYSGELRISVDCANKTQSDLSIDIAIAYPFRLQQVNFEAPTCEGKRRESISLSGDFSSSAEFFVTIAVFSFLYSLAATVVYIFYQNKYRENNRGPLIDFIVTVVFSFMWLVSSSAWAKGLSDVKVATDPDEVLLLISACKQRANKCMSVRGPVMSSLNTSVVFGFLNFILWAGNIWFVFKETGWHASGQRYPPETMEKQPSACNQSINQGGYNQESYGPAPGYNQPQGGFVQQPTFSPPGGPQNFNQARYNQTGPTSFANQI</sequence>
<feature type="compositionally biased region" description="Polar residues" evidence="8">
    <location>
        <begin position="250"/>
        <end position="265"/>
    </location>
</feature>
<dbReference type="Pfam" id="PF01284">
    <property type="entry name" value="MARVEL"/>
    <property type="match status" value="1"/>
</dbReference>
<dbReference type="InterPro" id="IPR001285">
    <property type="entry name" value="Synaptophysin/porin"/>
</dbReference>
<evidence type="ECO:0000256" key="6">
    <source>
        <dbReference type="ARBA" id="ARBA00023180"/>
    </source>
</evidence>
<keyword evidence="4 9" id="KW-1133">Transmembrane helix</keyword>
<evidence type="ECO:0000256" key="3">
    <source>
        <dbReference type="ARBA" id="ARBA00022692"/>
    </source>
</evidence>